<evidence type="ECO:0000256" key="3">
    <source>
        <dbReference type="PIRSR" id="PIRSR004848-1"/>
    </source>
</evidence>
<dbReference type="Pfam" id="PF01168">
    <property type="entry name" value="Ala_racemase_N"/>
    <property type="match status" value="1"/>
</dbReference>
<dbReference type="AlphaFoldDB" id="A0A245ZHD2"/>
<comment type="caution">
    <text evidence="6">The sequence shown here is derived from an EMBL/GenBank/DDBJ whole genome shotgun (WGS) entry which is preliminary data.</text>
</comment>
<comment type="function">
    <text evidence="2">Pyridoxal 5'-phosphate (PLP)-binding protein, which is involved in PLP homeostasis.</text>
</comment>
<dbReference type="InterPro" id="IPR001608">
    <property type="entry name" value="Ala_racemase_N"/>
</dbReference>
<dbReference type="SUPFAM" id="SSF51419">
    <property type="entry name" value="PLP-binding barrel"/>
    <property type="match status" value="1"/>
</dbReference>
<evidence type="ECO:0000256" key="1">
    <source>
        <dbReference type="ARBA" id="ARBA00022898"/>
    </source>
</evidence>
<keyword evidence="7" id="KW-1185">Reference proteome</keyword>
<evidence type="ECO:0000259" key="5">
    <source>
        <dbReference type="Pfam" id="PF01168"/>
    </source>
</evidence>
<dbReference type="Proteomes" id="UP000197783">
    <property type="component" value="Unassembled WGS sequence"/>
</dbReference>
<evidence type="ECO:0000313" key="6">
    <source>
        <dbReference type="EMBL" id="OWK29156.1"/>
    </source>
</evidence>
<reference evidence="6 7" key="1">
    <citation type="submission" date="2017-03" db="EMBL/GenBank/DDBJ databases">
        <title>Genome sequence of Sphingomonas mucosissima DSM 17494.</title>
        <authorList>
            <person name="Poehlein A."/>
            <person name="Wuebbeler J.H."/>
            <person name="Steinbuechel A."/>
            <person name="Daniel R."/>
        </authorList>
    </citation>
    <scope>NUCLEOTIDE SEQUENCE [LARGE SCALE GENOMIC DNA]</scope>
    <source>
        <strain evidence="6 7">DSM 17494</strain>
    </source>
</reference>
<dbReference type="Gene3D" id="3.20.20.10">
    <property type="entry name" value="Alanine racemase"/>
    <property type="match status" value="1"/>
</dbReference>
<dbReference type="InterPro" id="IPR011078">
    <property type="entry name" value="PyrdxlP_homeostasis"/>
</dbReference>
<evidence type="ECO:0000256" key="2">
    <source>
        <dbReference type="HAMAP-Rule" id="MF_02087"/>
    </source>
</evidence>
<proteinExistence type="inferred from homology"/>
<feature type="domain" description="Alanine racemase N-terminal" evidence="5">
    <location>
        <begin position="7"/>
        <end position="219"/>
    </location>
</feature>
<evidence type="ECO:0000256" key="4">
    <source>
        <dbReference type="RuleBase" id="RU004514"/>
    </source>
</evidence>
<gene>
    <name evidence="6" type="ORF">SPMU_26830</name>
</gene>
<dbReference type="RefSeq" id="WP_088334354.1">
    <property type="nucleotide sequence ID" value="NZ_NBBJ01000004.1"/>
</dbReference>
<dbReference type="HAMAP" id="MF_02087">
    <property type="entry name" value="PLP_homeostasis"/>
    <property type="match status" value="1"/>
</dbReference>
<comment type="similarity">
    <text evidence="2 4">Belongs to the pyridoxal phosphate-binding protein YggS/PROSC family.</text>
</comment>
<dbReference type="PANTHER" id="PTHR10146">
    <property type="entry name" value="PROLINE SYNTHETASE CO-TRANSCRIBED BACTERIAL HOMOLOG PROTEIN"/>
    <property type="match status" value="1"/>
</dbReference>
<dbReference type="PANTHER" id="PTHR10146:SF14">
    <property type="entry name" value="PYRIDOXAL PHOSPHATE HOMEOSTASIS PROTEIN"/>
    <property type="match status" value="1"/>
</dbReference>
<dbReference type="EMBL" id="NBBJ01000004">
    <property type="protein sequence ID" value="OWK29156.1"/>
    <property type="molecule type" value="Genomic_DNA"/>
</dbReference>
<dbReference type="PIRSF" id="PIRSF004848">
    <property type="entry name" value="YBL036c_PLPDEIII"/>
    <property type="match status" value="1"/>
</dbReference>
<comment type="cofactor">
    <cofactor evidence="3">
        <name>pyridoxal 5'-phosphate</name>
        <dbReference type="ChEBI" id="CHEBI:597326"/>
    </cofactor>
</comment>
<dbReference type="InterPro" id="IPR029066">
    <property type="entry name" value="PLP-binding_barrel"/>
</dbReference>
<name>A0A245ZHD2_9SPHN</name>
<keyword evidence="1 2" id="KW-0663">Pyridoxal phosphate</keyword>
<protein>
    <recommendedName>
        <fullName evidence="2">Pyridoxal phosphate homeostasis protein</fullName>
        <shortName evidence="2">PLP homeostasis protein</shortName>
    </recommendedName>
</protein>
<dbReference type="OrthoDB" id="9804072at2"/>
<sequence>MQADDRLAAIQARIARAAKLARRDAADVTLIAVSKTHAADAIEPLLAAGHRDFGENRVQEAQTKWPALQERYPEARLHLIGQLQSNKAADAVAMADAIHAVDRLSLVTALAKAMDAQDRRPACFLQVNIGEEPQKGGCAITELPALLAAARDADLPLAGLMCLPPAGVEPAPYFGLLGKLARDHGIAGLSMGMSDDFETAVMIGATHVRIGSALFGDRPPVRTPTGFRKRA</sequence>
<evidence type="ECO:0000313" key="7">
    <source>
        <dbReference type="Proteomes" id="UP000197783"/>
    </source>
</evidence>
<dbReference type="FunFam" id="3.20.20.10:FF:000018">
    <property type="entry name" value="Pyridoxal phosphate homeostasis protein"/>
    <property type="match status" value="1"/>
</dbReference>
<dbReference type="CDD" id="cd00635">
    <property type="entry name" value="PLPDE_III_YBL036c_like"/>
    <property type="match status" value="1"/>
</dbReference>
<dbReference type="NCBIfam" id="TIGR00044">
    <property type="entry name" value="YggS family pyridoxal phosphate-dependent enzyme"/>
    <property type="match status" value="1"/>
</dbReference>
<feature type="modified residue" description="N6-(pyridoxal phosphate)lysine" evidence="2 3">
    <location>
        <position position="35"/>
    </location>
</feature>
<accession>A0A245ZHD2</accession>
<dbReference type="GO" id="GO:0030170">
    <property type="term" value="F:pyridoxal phosphate binding"/>
    <property type="evidence" value="ECO:0007669"/>
    <property type="project" value="UniProtKB-UniRule"/>
</dbReference>
<organism evidence="6 7">
    <name type="scientific">Sphingomonas mucosissima</name>
    <dbReference type="NCBI Taxonomy" id="370959"/>
    <lineage>
        <taxon>Bacteria</taxon>
        <taxon>Pseudomonadati</taxon>
        <taxon>Pseudomonadota</taxon>
        <taxon>Alphaproteobacteria</taxon>
        <taxon>Sphingomonadales</taxon>
        <taxon>Sphingomonadaceae</taxon>
        <taxon>Sphingomonas</taxon>
    </lineage>
</organism>